<proteinExistence type="predicted"/>
<dbReference type="Gramene" id="GBG73729">
    <property type="protein sequence ID" value="GBG73729"/>
    <property type="gene ID" value="CBR_g17069"/>
</dbReference>
<comment type="caution">
    <text evidence="2">The sequence shown here is derived from an EMBL/GenBank/DDBJ whole genome shotgun (WGS) entry which is preliminary data.</text>
</comment>
<dbReference type="Proteomes" id="UP000265515">
    <property type="component" value="Unassembled WGS sequence"/>
</dbReference>
<dbReference type="AlphaFoldDB" id="A0A388KUK7"/>
<gene>
    <name evidence="2" type="ORF">CBR_g17069</name>
</gene>
<dbReference type="EMBL" id="BFEA01000188">
    <property type="protein sequence ID" value="GBG73729.1"/>
    <property type="molecule type" value="Genomic_DNA"/>
</dbReference>
<evidence type="ECO:0000256" key="1">
    <source>
        <dbReference type="SAM" id="MobiDB-lite"/>
    </source>
</evidence>
<evidence type="ECO:0000313" key="3">
    <source>
        <dbReference type="Proteomes" id="UP000265515"/>
    </source>
</evidence>
<protein>
    <submittedName>
        <fullName evidence="2">Uncharacterized protein</fullName>
    </submittedName>
</protein>
<name>A0A388KUK7_CHABU</name>
<feature type="compositionally biased region" description="Polar residues" evidence="1">
    <location>
        <begin position="123"/>
        <end position="133"/>
    </location>
</feature>
<reference evidence="2 3" key="1">
    <citation type="journal article" date="2018" name="Cell">
        <title>The Chara Genome: Secondary Complexity and Implications for Plant Terrestrialization.</title>
        <authorList>
            <person name="Nishiyama T."/>
            <person name="Sakayama H."/>
            <person name="Vries J.D."/>
            <person name="Buschmann H."/>
            <person name="Saint-Marcoux D."/>
            <person name="Ullrich K.K."/>
            <person name="Haas F.B."/>
            <person name="Vanderstraeten L."/>
            <person name="Becker D."/>
            <person name="Lang D."/>
            <person name="Vosolsobe S."/>
            <person name="Rombauts S."/>
            <person name="Wilhelmsson P.K.I."/>
            <person name="Janitza P."/>
            <person name="Kern R."/>
            <person name="Heyl A."/>
            <person name="Rumpler F."/>
            <person name="Villalobos L.I.A.C."/>
            <person name="Clay J.M."/>
            <person name="Skokan R."/>
            <person name="Toyoda A."/>
            <person name="Suzuki Y."/>
            <person name="Kagoshima H."/>
            <person name="Schijlen E."/>
            <person name="Tajeshwar N."/>
            <person name="Catarino B."/>
            <person name="Hetherington A.J."/>
            <person name="Saltykova A."/>
            <person name="Bonnot C."/>
            <person name="Breuninger H."/>
            <person name="Symeonidi A."/>
            <person name="Radhakrishnan G.V."/>
            <person name="Van Nieuwerburgh F."/>
            <person name="Deforce D."/>
            <person name="Chang C."/>
            <person name="Karol K.G."/>
            <person name="Hedrich R."/>
            <person name="Ulvskov P."/>
            <person name="Glockner G."/>
            <person name="Delwiche C.F."/>
            <person name="Petrasek J."/>
            <person name="Van de Peer Y."/>
            <person name="Friml J."/>
            <person name="Beilby M."/>
            <person name="Dolan L."/>
            <person name="Kohara Y."/>
            <person name="Sugano S."/>
            <person name="Fujiyama A."/>
            <person name="Delaux P.-M."/>
            <person name="Quint M."/>
            <person name="TheiBen G."/>
            <person name="Hagemann M."/>
            <person name="Harholt J."/>
            <person name="Dunand C."/>
            <person name="Zachgo S."/>
            <person name="Langdale J."/>
            <person name="Maumus F."/>
            <person name="Straeten D.V.D."/>
            <person name="Gould S.B."/>
            <person name="Rensing S.A."/>
        </authorList>
    </citation>
    <scope>NUCLEOTIDE SEQUENCE [LARGE SCALE GENOMIC DNA]</scope>
    <source>
        <strain evidence="2 3">S276</strain>
    </source>
</reference>
<keyword evidence="3" id="KW-1185">Reference proteome</keyword>
<accession>A0A388KUK7</accession>
<feature type="compositionally biased region" description="Basic and acidic residues" evidence="1">
    <location>
        <begin position="134"/>
        <end position="146"/>
    </location>
</feature>
<organism evidence="2 3">
    <name type="scientific">Chara braunii</name>
    <name type="common">Braun's stonewort</name>
    <dbReference type="NCBI Taxonomy" id="69332"/>
    <lineage>
        <taxon>Eukaryota</taxon>
        <taxon>Viridiplantae</taxon>
        <taxon>Streptophyta</taxon>
        <taxon>Charophyceae</taxon>
        <taxon>Charales</taxon>
        <taxon>Characeae</taxon>
        <taxon>Chara</taxon>
    </lineage>
</organism>
<sequence length="146" mass="15543">MATMATTAKTTMMVTMATMATTTIMATTAKTTTMAMHEKSKMVKTVTTAKAMATLAKTTKTAATTATTVKTAATTMMATIGGGLWGEECAQKAAACGRLSSTTRRRWRTRHKVGIVADGEPSAATTFVPQGRTSAERRQEQLKARW</sequence>
<evidence type="ECO:0000313" key="2">
    <source>
        <dbReference type="EMBL" id="GBG73729.1"/>
    </source>
</evidence>
<feature type="region of interest" description="Disordered" evidence="1">
    <location>
        <begin position="121"/>
        <end position="146"/>
    </location>
</feature>